<dbReference type="AlphaFoldDB" id="A0A0M8MQ22"/>
<feature type="compositionally biased region" description="Polar residues" evidence="1">
    <location>
        <begin position="321"/>
        <end position="330"/>
    </location>
</feature>
<dbReference type="STRING" id="150374.A0A0M8MQ22"/>
<gene>
    <name evidence="2" type="ORF">ESCO_004643</name>
</gene>
<accession>A0A0M8MQ22</accession>
<name>A0A0M8MQ22_ESCWE</name>
<keyword evidence="3" id="KW-1185">Reference proteome</keyword>
<proteinExistence type="predicted"/>
<evidence type="ECO:0000313" key="3">
    <source>
        <dbReference type="Proteomes" id="UP000053831"/>
    </source>
</evidence>
<reference evidence="2 3" key="1">
    <citation type="submission" date="2015-07" db="EMBL/GenBank/DDBJ databases">
        <title>The genome of the fungus Escovopsis weberi, a specialized disease agent of ant agriculture.</title>
        <authorList>
            <person name="de Man T.J."/>
            <person name="Stajich J.E."/>
            <person name="Kubicek C.P."/>
            <person name="Chenthamara K."/>
            <person name="Atanasova L."/>
            <person name="Druzhinina I.S."/>
            <person name="Birnbaum S."/>
            <person name="Barribeau S.M."/>
            <person name="Teiling C."/>
            <person name="Suen G."/>
            <person name="Currie C."/>
            <person name="Gerardo N.M."/>
        </authorList>
    </citation>
    <scope>NUCLEOTIDE SEQUENCE [LARGE SCALE GENOMIC DNA]</scope>
</reference>
<evidence type="ECO:0000313" key="2">
    <source>
        <dbReference type="EMBL" id="KOS16966.1"/>
    </source>
</evidence>
<sequence>MQSQEKLPEFDTAFQLNSFYFYHIIDPDEATLRIEVLGPNLTYTFRHDRAKQLFSASEVANRLDRKTVGFLAVVAADRRVVLTWAQSGHGHSTKGNILEPGPALLSNPLWARRVMAVARQLGHSIRHPYDGRAAKDLGREMPGIHAGSHVEVKLAVHAVFTLLSAFGIEHDANDVRRHHLRQLRTARWEDGSRPTFEVYFSRKPCGRCAKLVSSLEKITGVSIHLRWTDRLYRKVYEKKNISKDYLRVSGGGDRPRDEAQGDIISISDEEALDDDWGDDDNDTAAVTDESANCIGQAEQKPQDAEKAIPDLAEPICGKQDAGNSNKTRGGQAQPPKRGKPHTSISKPLPATPATEAPWWMMGLPAPPPDAKAEDRASNEPRAVERARIADLPTPPVTGN</sequence>
<protein>
    <submittedName>
        <fullName evidence="2">Uncharacterized protein</fullName>
    </submittedName>
</protein>
<comment type="caution">
    <text evidence="2">The sequence shown here is derived from an EMBL/GenBank/DDBJ whole genome shotgun (WGS) entry which is preliminary data.</text>
</comment>
<organism evidence="2 3">
    <name type="scientific">Escovopsis weberi</name>
    <dbReference type="NCBI Taxonomy" id="150374"/>
    <lineage>
        <taxon>Eukaryota</taxon>
        <taxon>Fungi</taxon>
        <taxon>Dikarya</taxon>
        <taxon>Ascomycota</taxon>
        <taxon>Pezizomycotina</taxon>
        <taxon>Sordariomycetes</taxon>
        <taxon>Hypocreomycetidae</taxon>
        <taxon>Hypocreales</taxon>
        <taxon>Hypocreaceae</taxon>
        <taxon>Escovopsis</taxon>
    </lineage>
</organism>
<dbReference type="OrthoDB" id="4841107at2759"/>
<evidence type="ECO:0000256" key="1">
    <source>
        <dbReference type="SAM" id="MobiDB-lite"/>
    </source>
</evidence>
<feature type="compositionally biased region" description="Basic and acidic residues" evidence="1">
    <location>
        <begin position="370"/>
        <end position="388"/>
    </location>
</feature>
<feature type="region of interest" description="Disordered" evidence="1">
    <location>
        <begin position="315"/>
        <end position="399"/>
    </location>
</feature>
<feature type="compositionally biased region" description="Acidic residues" evidence="1">
    <location>
        <begin position="267"/>
        <end position="282"/>
    </location>
</feature>
<feature type="region of interest" description="Disordered" evidence="1">
    <location>
        <begin position="246"/>
        <end position="285"/>
    </location>
</feature>
<dbReference type="Proteomes" id="UP000053831">
    <property type="component" value="Unassembled WGS sequence"/>
</dbReference>
<dbReference type="EMBL" id="LGSR01000029">
    <property type="protein sequence ID" value="KOS16966.1"/>
    <property type="molecule type" value="Genomic_DNA"/>
</dbReference>